<protein>
    <submittedName>
        <fullName evidence="3">Uncharacterized protein</fullName>
    </submittedName>
</protein>
<evidence type="ECO:0000256" key="2">
    <source>
        <dbReference type="ARBA" id="ARBA00022729"/>
    </source>
</evidence>
<dbReference type="EMBL" id="GL377591">
    <property type="protein sequence ID" value="EFJ23695.1"/>
    <property type="molecule type" value="Genomic_DNA"/>
</dbReference>
<keyword evidence="2" id="KW-0732">Signal</keyword>
<dbReference type="InterPro" id="IPR045051">
    <property type="entry name" value="SBT"/>
</dbReference>
<dbReference type="GO" id="GO:0006508">
    <property type="term" value="P:proteolysis"/>
    <property type="evidence" value="ECO:0007669"/>
    <property type="project" value="InterPro"/>
</dbReference>
<organism evidence="4">
    <name type="scientific">Selaginella moellendorffii</name>
    <name type="common">Spikemoss</name>
    <dbReference type="NCBI Taxonomy" id="88036"/>
    <lineage>
        <taxon>Eukaryota</taxon>
        <taxon>Viridiplantae</taxon>
        <taxon>Streptophyta</taxon>
        <taxon>Embryophyta</taxon>
        <taxon>Tracheophyta</taxon>
        <taxon>Lycopodiopsida</taxon>
        <taxon>Selaginellales</taxon>
        <taxon>Selaginellaceae</taxon>
        <taxon>Selaginella</taxon>
    </lineage>
</organism>
<dbReference type="PANTHER" id="PTHR10795">
    <property type="entry name" value="PROPROTEIN CONVERTASE SUBTILISIN/KEXIN"/>
    <property type="match status" value="1"/>
</dbReference>
<dbReference type="Proteomes" id="UP000001514">
    <property type="component" value="Unassembled WGS sequence"/>
</dbReference>
<proteinExistence type="inferred from homology"/>
<evidence type="ECO:0000256" key="1">
    <source>
        <dbReference type="ARBA" id="ARBA00011073"/>
    </source>
</evidence>
<dbReference type="HOGENOM" id="CLU_2629237_0_0_1"/>
<comment type="similarity">
    <text evidence="1">Belongs to the peptidase S8 family.</text>
</comment>
<reference evidence="3 4" key="1">
    <citation type="journal article" date="2011" name="Science">
        <title>The Selaginella genome identifies genetic changes associated with the evolution of vascular plants.</title>
        <authorList>
            <person name="Banks J.A."/>
            <person name="Nishiyama T."/>
            <person name="Hasebe M."/>
            <person name="Bowman J.L."/>
            <person name="Gribskov M."/>
            <person name="dePamphilis C."/>
            <person name="Albert V.A."/>
            <person name="Aono N."/>
            <person name="Aoyama T."/>
            <person name="Ambrose B.A."/>
            <person name="Ashton N.W."/>
            <person name="Axtell M.J."/>
            <person name="Barker E."/>
            <person name="Barker M.S."/>
            <person name="Bennetzen J.L."/>
            <person name="Bonawitz N.D."/>
            <person name="Chapple C."/>
            <person name="Cheng C."/>
            <person name="Correa L.G."/>
            <person name="Dacre M."/>
            <person name="DeBarry J."/>
            <person name="Dreyer I."/>
            <person name="Elias M."/>
            <person name="Engstrom E.M."/>
            <person name="Estelle M."/>
            <person name="Feng L."/>
            <person name="Finet C."/>
            <person name="Floyd S.K."/>
            <person name="Frommer W.B."/>
            <person name="Fujita T."/>
            <person name="Gramzow L."/>
            <person name="Gutensohn M."/>
            <person name="Harholt J."/>
            <person name="Hattori M."/>
            <person name="Heyl A."/>
            <person name="Hirai T."/>
            <person name="Hiwatashi Y."/>
            <person name="Ishikawa M."/>
            <person name="Iwata M."/>
            <person name="Karol K.G."/>
            <person name="Koehler B."/>
            <person name="Kolukisaoglu U."/>
            <person name="Kubo M."/>
            <person name="Kurata T."/>
            <person name="Lalonde S."/>
            <person name="Li K."/>
            <person name="Li Y."/>
            <person name="Litt A."/>
            <person name="Lyons E."/>
            <person name="Manning G."/>
            <person name="Maruyama T."/>
            <person name="Michael T.P."/>
            <person name="Mikami K."/>
            <person name="Miyazaki S."/>
            <person name="Morinaga S."/>
            <person name="Murata T."/>
            <person name="Mueller-Roeber B."/>
            <person name="Nelson D.R."/>
            <person name="Obara M."/>
            <person name="Oguri Y."/>
            <person name="Olmstead R.G."/>
            <person name="Onodera N."/>
            <person name="Petersen B.L."/>
            <person name="Pils B."/>
            <person name="Prigge M."/>
            <person name="Rensing S.A."/>
            <person name="Riano-Pachon D.M."/>
            <person name="Roberts A.W."/>
            <person name="Sato Y."/>
            <person name="Scheller H.V."/>
            <person name="Schulz B."/>
            <person name="Schulz C."/>
            <person name="Shakirov E.V."/>
            <person name="Shibagaki N."/>
            <person name="Shinohara N."/>
            <person name="Shippen D.E."/>
            <person name="Soerensen I."/>
            <person name="Sotooka R."/>
            <person name="Sugimoto N."/>
            <person name="Sugita M."/>
            <person name="Sumikawa N."/>
            <person name="Tanurdzic M."/>
            <person name="Theissen G."/>
            <person name="Ulvskov P."/>
            <person name="Wakazuki S."/>
            <person name="Weng J.K."/>
            <person name="Willats W.W."/>
            <person name="Wipf D."/>
            <person name="Wolf P.G."/>
            <person name="Yang L."/>
            <person name="Zimmer A.D."/>
            <person name="Zhu Q."/>
            <person name="Mitros T."/>
            <person name="Hellsten U."/>
            <person name="Loque D."/>
            <person name="Otillar R."/>
            <person name="Salamov A."/>
            <person name="Schmutz J."/>
            <person name="Shapiro H."/>
            <person name="Lindquist E."/>
            <person name="Lucas S."/>
            <person name="Rokhsar D."/>
            <person name="Grigoriev I.V."/>
        </authorList>
    </citation>
    <scope>NUCLEOTIDE SEQUENCE [LARGE SCALE GENOMIC DNA]</scope>
</reference>
<dbReference type="InterPro" id="IPR036852">
    <property type="entry name" value="Peptidase_S8/S53_dom_sf"/>
</dbReference>
<name>D8RV16_SELML</name>
<gene>
    <name evidence="3" type="ORF">SELMODRAFT_102841</name>
</gene>
<evidence type="ECO:0000313" key="3">
    <source>
        <dbReference type="EMBL" id="EFJ23695.1"/>
    </source>
</evidence>
<dbReference type="InParanoid" id="D8RV16"/>
<evidence type="ECO:0000313" key="4">
    <source>
        <dbReference type="Proteomes" id="UP000001514"/>
    </source>
</evidence>
<dbReference type="Gramene" id="EFJ23695">
    <property type="protein sequence ID" value="EFJ23695"/>
    <property type="gene ID" value="SELMODRAFT_102841"/>
</dbReference>
<dbReference type="AlphaFoldDB" id="D8RV16"/>
<accession>D8RV16</accession>
<keyword evidence="4" id="KW-1185">Reference proteome</keyword>
<dbReference type="GO" id="GO:0004252">
    <property type="term" value="F:serine-type endopeptidase activity"/>
    <property type="evidence" value="ECO:0007669"/>
    <property type="project" value="InterPro"/>
</dbReference>
<dbReference type="KEGG" id="smo:SELMODRAFT_102841"/>
<dbReference type="OMA" id="YKEMAYG"/>
<feature type="non-terminal residue" evidence="3">
    <location>
        <position position="1"/>
    </location>
</feature>
<dbReference type="STRING" id="88036.D8RV16"/>
<dbReference type="Gene3D" id="3.40.50.200">
    <property type="entry name" value="Peptidase S8/S53 domain"/>
    <property type="match status" value="1"/>
</dbReference>
<sequence length="78" mass="8536">TPFDYGGGHVNPNAAAHPGPVYDADDQDYIGYLCGLGNKQTDLEILTQTFVKCPDNPIDLNYPSISISDLCRSKLVHR</sequence>